<evidence type="ECO:0000259" key="2">
    <source>
        <dbReference type="Pfam" id="PF00891"/>
    </source>
</evidence>
<dbReference type="SUPFAM" id="SSF53335">
    <property type="entry name" value="S-adenosyl-L-methionine-dependent methyltransferases"/>
    <property type="match status" value="1"/>
</dbReference>
<sequence>MELSWLFSNHSAIICLATETADVACNLAGLPSPFQSNSPDSNAFAARVKLLGLLDEFHDLLTEPALLGSPELRNPSMSMLPLIRRGIFEAFPPQGTTVQVLAYQLNLNQNIVCRLLAHAATYHISFQSGPDFFNHTADSPVLTKNEGMHTAGASKTAPTPHLPSFLHNPYRVTTFTKSMTYHTHLSGYPPNYLVNNFPWRLNESKTTIIGIGGGTDHIARALVSHSPNIKCIVQDRAEVIAQAEATLPPDLRERPVHGADVYLLRYALIPVLRAGAMVVINERRGVNERFEMVRVSRPERSYLAAIWIIWKG</sequence>
<dbReference type="InterPro" id="IPR029063">
    <property type="entry name" value="SAM-dependent_MTases_sf"/>
</dbReference>
<dbReference type="AlphaFoldDB" id="A0A5N7BXX5"/>
<evidence type="ECO:0000256" key="1">
    <source>
        <dbReference type="ARBA" id="ARBA00038277"/>
    </source>
</evidence>
<dbReference type="EMBL" id="ML735307">
    <property type="protein sequence ID" value="KAE8386675.1"/>
    <property type="molecule type" value="Genomic_DNA"/>
</dbReference>
<gene>
    <name evidence="3" type="ORF">BDV23DRAFT_175275</name>
</gene>
<protein>
    <recommendedName>
        <fullName evidence="2">O-methyltransferase C-terminal domain-containing protein</fullName>
    </recommendedName>
</protein>
<dbReference type="InterPro" id="IPR001077">
    <property type="entry name" value="COMT_C"/>
</dbReference>
<dbReference type="OrthoDB" id="1606438at2759"/>
<comment type="similarity">
    <text evidence="1">Belongs to the class I-like SAM-binding methyltransferase superfamily. Cation-independent O-methyltransferase family.</text>
</comment>
<dbReference type="GO" id="GO:0008171">
    <property type="term" value="F:O-methyltransferase activity"/>
    <property type="evidence" value="ECO:0007669"/>
    <property type="project" value="InterPro"/>
</dbReference>
<organism evidence="3">
    <name type="scientific">Petromyces alliaceus</name>
    <name type="common">Aspergillus alliaceus</name>
    <dbReference type="NCBI Taxonomy" id="209559"/>
    <lineage>
        <taxon>Eukaryota</taxon>
        <taxon>Fungi</taxon>
        <taxon>Dikarya</taxon>
        <taxon>Ascomycota</taxon>
        <taxon>Pezizomycotina</taxon>
        <taxon>Eurotiomycetes</taxon>
        <taxon>Eurotiomycetidae</taxon>
        <taxon>Eurotiales</taxon>
        <taxon>Aspergillaceae</taxon>
        <taxon>Aspergillus</taxon>
        <taxon>Aspergillus subgen. Circumdati</taxon>
    </lineage>
</organism>
<dbReference type="Pfam" id="PF00891">
    <property type="entry name" value="Methyltransf_2"/>
    <property type="match status" value="1"/>
</dbReference>
<dbReference type="Proteomes" id="UP000326877">
    <property type="component" value="Unassembled WGS sequence"/>
</dbReference>
<evidence type="ECO:0000313" key="3">
    <source>
        <dbReference type="EMBL" id="KAE8386675.1"/>
    </source>
</evidence>
<dbReference type="Gene3D" id="3.40.50.150">
    <property type="entry name" value="Vaccinia Virus protein VP39"/>
    <property type="match status" value="1"/>
</dbReference>
<accession>A0A5N7BXX5</accession>
<feature type="domain" description="O-methyltransferase C-terminal" evidence="2">
    <location>
        <begin position="206"/>
        <end position="254"/>
    </location>
</feature>
<proteinExistence type="inferred from homology"/>
<name>A0A5N7BXX5_PETAA</name>
<dbReference type="PANTHER" id="PTHR43712">
    <property type="entry name" value="PUTATIVE (AFU_ORTHOLOGUE AFUA_4G14580)-RELATED"/>
    <property type="match status" value="1"/>
</dbReference>
<reference evidence="3" key="1">
    <citation type="submission" date="2019-04" db="EMBL/GenBank/DDBJ databases">
        <title>Friends and foes A comparative genomics studyof 23 Aspergillus species from section Flavi.</title>
        <authorList>
            <consortium name="DOE Joint Genome Institute"/>
            <person name="Kjaerbolling I."/>
            <person name="Vesth T."/>
            <person name="Frisvad J.C."/>
            <person name="Nybo J.L."/>
            <person name="Theobald S."/>
            <person name="Kildgaard S."/>
            <person name="Isbrandt T."/>
            <person name="Kuo A."/>
            <person name="Sato A."/>
            <person name="Lyhne E.K."/>
            <person name="Kogle M.E."/>
            <person name="Wiebenga A."/>
            <person name="Kun R.S."/>
            <person name="Lubbers R.J."/>
            <person name="Makela M.R."/>
            <person name="Barry K."/>
            <person name="Chovatia M."/>
            <person name="Clum A."/>
            <person name="Daum C."/>
            <person name="Haridas S."/>
            <person name="He G."/>
            <person name="LaButti K."/>
            <person name="Lipzen A."/>
            <person name="Mondo S."/>
            <person name="Riley R."/>
            <person name="Salamov A."/>
            <person name="Simmons B.A."/>
            <person name="Magnuson J.K."/>
            <person name="Henrissat B."/>
            <person name="Mortensen U.H."/>
            <person name="Larsen T.O."/>
            <person name="Devries R.P."/>
            <person name="Grigoriev I.V."/>
            <person name="Machida M."/>
            <person name="Baker S.E."/>
            <person name="Andersen M.R."/>
        </authorList>
    </citation>
    <scope>NUCLEOTIDE SEQUENCE [LARGE SCALE GENOMIC DNA]</scope>
    <source>
        <strain evidence="3">IBT 14317</strain>
    </source>
</reference>
<dbReference type="PANTHER" id="PTHR43712:SF5">
    <property type="entry name" value="O-METHYLTRANSFERASE ASQN-RELATED"/>
    <property type="match status" value="1"/>
</dbReference>